<dbReference type="PROSITE" id="PS52029">
    <property type="entry name" value="LD_TPASE"/>
    <property type="match status" value="1"/>
</dbReference>
<comment type="pathway">
    <text evidence="1 9">Cell wall biogenesis; peptidoglycan biosynthesis.</text>
</comment>
<evidence type="ECO:0000256" key="2">
    <source>
        <dbReference type="ARBA" id="ARBA00005992"/>
    </source>
</evidence>
<proteinExistence type="inferred from homology"/>
<dbReference type="GO" id="GO:0071555">
    <property type="term" value="P:cell wall organization"/>
    <property type="evidence" value="ECO:0007669"/>
    <property type="project" value="UniProtKB-UniRule"/>
</dbReference>
<dbReference type="EMBL" id="JPSP01000002">
    <property type="protein sequence ID" value="KFF41832.1"/>
    <property type="molecule type" value="Genomic_DNA"/>
</dbReference>
<dbReference type="Proteomes" id="UP000028922">
    <property type="component" value="Unassembled WGS sequence"/>
</dbReference>
<dbReference type="InterPro" id="IPR050979">
    <property type="entry name" value="LD-transpeptidase"/>
</dbReference>
<evidence type="ECO:0000256" key="3">
    <source>
        <dbReference type="ARBA" id="ARBA00022676"/>
    </source>
</evidence>
<dbReference type="STRING" id="1527444.ucyna2_00210"/>
<organism evidence="11 12">
    <name type="scientific">Candidatus Atelocyanobacterium thalassa isolate SIO64986</name>
    <dbReference type="NCBI Taxonomy" id="1527444"/>
    <lineage>
        <taxon>Bacteria</taxon>
        <taxon>Bacillati</taxon>
        <taxon>Cyanobacteriota</taxon>
        <taxon>Cyanophyceae</taxon>
        <taxon>Oscillatoriophycideae</taxon>
        <taxon>Chroococcales</taxon>
        <taxon>Aphanothecaceae</taxon>
        <taxon>Candidatus Atelocyanobacterium</taxon>
        <taxon>Candidatus Atelocyanobacterium thalassae</taxon>
    </lineage>
</organism>
<evidence type="ECO:0000259" key="10">
    <source>
        <dbReference type="PROSITE" id="PS52029"/>
    </source>
</evidence>
<dbReference type="GO" id="GO:0005576">
    <property type="term" value="C:extracellular region"/>
    <property type="evidence" value="ECO:0007669"/>
    <property type="project" value="TreeGrafter"/>
</dbReference>
<dbReference type="GO" id="GO:0008360">
    <property type="term" value="P:regulation of cell shape"/>
    <property type="evidence" value="ECO:0007669"/>
    <property type="project" value="UniProtKB-UniRule"/>
</dbReference>
<dbReference type="Pfam" id="PF03734">
    <property type="entry name" value="YkuD"/>
    <property type="match status" value="1"/>
</dbReference>
<evidence type="ECO:0000256" key="8">
    <source>
        <dbReference type="ARBA" id="ARBA00023316"/>
    </source>
</evidence>
<protein>
    <recommendedName>
        <fullName evidence="10">L,D-TPase catalytic domain-containing protein</fullName>
    </recommendedName>
</protein>
<reference evidence="11 12" key="1">
    <citation type="submission" date="2014-08" db="EMBL/GenBank/DDBJ databases">
        <title>Comparative genomics reveals surprising divergence of two closely related strains of uncultivated UCYN-A cyanobacteria.</title>
        <authorList>
            <person name="Bombar D."/>
            <person name="Heller P."/>
            <person name="Sanchez-Baracaldo P."/>
            <person name="Carter B.J."/>
            <person name="Zert J.P."/>
        </authorList>
    </citation>
    <scope>NUCLEOTIDE SEQUENCE [LARGE SCALE GENOMIC DNA]</scope>
</reference>
<evidence type="ECO:0000313" key="12">
    <source>
        <dbReference type="Proteomes" id="UP000028922"/>
    </source>
</evidence>
<evidence type="ECO:0000256" key="4">
    <source>
        <dbReference type="ARBA" id="ARBA00022679"/>
    </source>
</evidence>
<dbReference type="UniPathway" id="UPA00219"/>
<keyword evidence="4" id="KW-0808">Transferase</keyword>
<sequence>MNSILSLFALTFILTSKSLTLLGKDIRIQKQFEILTSITENSTSVIASRKDEFMASHIILNLKERHIYVYQNSEVIANYKVAIGKEGWETPKGNFSVMQMVENPQWKNPWNGRISAAGPNSPLGERWIAFSRQDGKYVGFHGTSGEHSMGKAVSHGCVRMRNKDVKELYELVGLGVPVVVQ</sequence>
<dbReference type="CDD" id="cd16913">
    <property type="entry name" value="YkuD_like"/>
    <property type="match status" value="1"/>
</dbReference>
<dbReference type="PATRIC" id="fig|1527444.3.peg.203"/>
<name>A0A086CI18_9CHRO</name>
<keyword evidence="8 9" id="KW-0961">Cell wall biogenesis/degradation</keyword>
<dbReference type="PANTHER" id="PTHR30582:SF24">
    <property type="entry name" value="L,D-TRANSPEPTIDASE ERFK_SRFK-RELATED"/>
    <property type="match status" value="1"/>
</dbReference>
<keyword evidence="7 9" id="KW-0573">Peptidoglycan synthesis</keyword>
<dbReference type="GO" id="GO:0071972">
    <property type="term" value="F:peptidoglycan L,D-transpeptidase activity"/>
    <property type="evidence" value="ECO:0007669"/>
    <property type="project" value="TreeGrafter"/>
</dbReference>
<feature type="domain" description="L,D-TPase catalytic" evidence="10">
    <location>
        <begin position="56"/>
        <end position="181"/>
    </location>
</feature>
<accession>A0A086CI18</accession>
<keyword evidence="3" id="KW-0328">Glycosyltransferase</keyword>
<dbReference type="PANTHER" id="PTHR30582">
    <property type="entry name" value="L,D-TRANSPEPTIDASE"/>
    <property type="match status" value="1"/>
</dbReference>
<evidence type="ECO:0000256" key="1">
    <source>
        <dbReference type="ARBA" id="ARBA00004752"/>
    </source>
</evidence>
<feature type="active site" description="Nucleophile" evidence="9">
    <location>
        <position position="157"/>
    </location>
</feature>
<dbReference type="eggNOG" id="COG1376">
    <property type="taxonomic scope" value="Bacteria"/>
</dbReference>
<evidence type="ECO:0000256" key="6">
    <source>
        <dbReference type="ARBA" id="ARBA00022960"/>
    </source>
</evidence>
<evidence type="ECO:0000256" key="5">
    <source>
        <dbReference type="ARBA" id="ARBA00022801"/>
    </source>
</evidence>
<gene>
    <name evidence="11" type="ORF">ucyna2_00210</name>
</gene>
<dbReference type="Gene3D" id="2.40.440.10">
    <property type="entry name" value="L,D-transpeptidase catalytic domain-like"/>
    <property type="match status" value="1"/>
</dbReference>
<keyword evidence="5" id="KW-0378">Hydrolase</keyword>
<evidence type="ECO:0000256" key="9">
    <source>
        <dbReference type="PROSITE-ProRule" id="PRU01373"/>
    </source>
</evidence>
<dbReference type="GO" id="GO:0016757">
    <property type="term" value="F:glycosyltransferase activity"/>
    <property type="evidence" value="ECO:0007669"/>
    <property type="project" value="UniProtKB-KW"/>
</dbReference>
<feature type="active site" description="Proton donor/acceptor" evidence="9">
    <location>
        <position position="141"/>
    </location>
</feature>
<dbReference type="InterPro" id="IPR005490">
    <property type="entry name" value="LD_TPept_cat_dom"/>
</dbReference>
<evidence type="ECO:0000313" key="11">
    <source>
        <dbReference type="EMBL" id="KFF41832.1"/>
    </source>
</evidence>
<comment type="caution">
    <text evidence="11">The sequence shown here is derived from an EMBL/GenBank/DDBJ whole genome shotgun (WGS) entry which is preliminary data.</text>
</comment>
<dbReference type="SUPFAM" id="SSF141523">
    <property type="entry name" value="L,D-transpeptidase catalytic domain-like"/>
    <property type="match status" value="1"/>
</dbReference>
<dbReference type="GO" id="GO:0018104">
    <property type="term" value="P:peptidoglycan-protein cross-linking"/>
    <property type="evidence" value="ECO:0007669"/>
    <property type="project" value="TreeGrafter"/>
</dbReference>
<evidence type="ECO:0000256" key="7">
    <source>
        <dbReference type="ARBA" id="ARBA00022984"/>
    </source>
</evidence>
<keyword evidence="6 9" id="KW-0133">Cell shape</keyword>
<dbReference type="AlphaFoldDB" id="A0A086CI18"/>
<dbReference type="InterPro" id="IPR038063">
    <property type="entry name" value="Transpep_catalytic_dom"/>
</dbReference>
<comment type="similarity">
    <text evidence="2">Belongs to the YkuD family.</text>
</comment>